<dbReference type="AlphaFoldDB" id="A0A2T0YJ63"/>
<sequence length="325" mass="36593">MSEVGTPTLDWFVDQAVELRRTDVGVGKRVDAEFIDLRFQSFGSKRVGLRVAFESRPRITTTLQLVRCDVRKVGKGWVLDVVEREPDASAQSAPFFRDLARRLWRANQDSALVHVESTLRAWNKAFAARRDLMSDDEILGLFGELEILGVILDRGLAGPEAIPSWTGPERADHDFSLPGRFQVECKATSPHSERLHISNEHQLEAKDVPLYLACVRSSQVVDSRYGTTLPEMVERIESKLLDDGSVQLFHQKLEAVGFDRSDSRYEDIPIQLTSVKYYEVRDGMPRIVPGDLRSGVSHISYQVLTNDLAAFSVPELPDALISKRT</sequence>
<name>A0A2T0YJ63_9MICC</name>
<dbReference type="EMBL" id="PVTY01000010">
    <property type="protein sequence ID" value="PRZ15014.1"/>
    <property type="molecule type" value="Genomic_DNA"/>
</dbReference>
<evidence type="ECO:0000313" key="2">
    <source>
        <dbReference type="Proteomes" id="UP000238217"/>
    </source>
</evidence>
<proteinExistence type="predicted"/>
<dbReference type="Proteomes" id="UP000238217">
    <property type="component" value="Unassembled WGS sequence"/>
</dbReference>
<accession>A0A2T0YJ63</accession>
<evidence type="ECO:0000313" key="1">
    <source>
        <dbReference type="EMBL" id="PRZ15014.1"/>
    </source>
</evidence>
<comment type="caution">
    <text evidence="1">The sequence shown here is derived from an EMBL/GenBank/DDBJ whole genome shotgun (WGS) entry which is preliminary data.</text>
</comment>
<keyword evidence="2" id="KW-1185">Reference proteome</keyword>
<organism evidence="1 2">
    <name type="scientific">Nesterenkonia sandarakina</name>
    <dbReference type="NCBI Taxonomy" id="272918"/>
    <lineage>
        <taxon>Bacteria</taxon>
        <taxon>Bacillati</taxon>
        <taxon>Actinomycetota</taxon>
        <taxon>Actinomycetes</taxon>
        <taxon>Micrococcales</taxon>
        <taxon>Micrococcaceae</taxon>
        <taxon>Nesterenkonia</taxon>
    </lineage>
</organism>
<dbReference type="InterPro" id="IPR025534">
    <property type="entry name" value="DUF4420"/>
</dbReference>
<gene>
    <name evidence="1" type="ORF">BCL67_110113</name>
</gene>
<dbReference type="Pfam" id="PF14390">
    <property type="entry name" value="DUF4420"/>
    <property type="match status" value="1"/>
</dbReference>
<protein>
    <submittedName>
        <fullName evidence="1">Putative PD-(D/E)XK family protein DUF4420</fullName>
    </submittedName>
</protein>
<dbReference type="OrthoDB" id="4854145at2"/>
<dbReference type="RefSeq" id="WP_106123288.1">
    <property type="nucleotide sequence ID" value="NZ_PVTY01000010.1"/>
</dbReference>
<reference evidence="1 2" key="1">
    <citation type="submission" date="2018-03" db="EMBL/GenBank/DDBJ databases">
        <title>Comparative analysis of microorganisms from saline springs in Andes Mountain Range, Colombia.</title>
        <authorList>
            <person name="Rubin E."/>
        </authorList>
    </citation>
    <scope>NUCLEOTIDE SEQUENCE [LARGE SCALE GENOMIC DNA]</scope>
    <source>
        <strain evidence="1 2">CG 35</strain>
    </source>
</reference>